<dbReference type="Pfam" id="PF13545">
    <property type="entry name" value="HTH_Crp_2"/>
    <property type="match status" value="1"/>
</dbReference>
<keyword evidence="7" id="KW-1185">Reference proteome</keyword>
<evidence type="ECO:0000313" key="6">
    <source>
        <dbReference type="EMBL" id="EIM56103.1"/>
    </source>
</evidence>
<dbReference type="GO" id="GO:0005829">
    <property type="term" value="C:cytosol"/>
    <property type="evidence" value="ECO:0007669"/>
    <property type="project" value="TreeGrafter"/>
</dbReference>
<reference evidence="6 7" key="1">
    <citation type="submission" date="2010-08" db="EMBL/GenBank/DDBJ databases">
        <authorList>
            <consortium name="US DOE Joint Genome Institute (JGI-PGF)"/>
            <person name="Lucas S."/>
            <person name="Copeland A."/>
            <person name="Lapidus A."/>
            <person name="Cheng J.-F."/>
            <person name="Bruce D."/>
            <person name="Goodwin L."/>
            <person name="Pitluck S."/>
            <person name="Land M.L."/>
            <person name="Hauser L."/>
            <person name="Chang Y.-J."/>
            <person name="Anderson I.J."/>
            <person name="Johnson E."/>
            <person name="Mulhopadhyay B."/>
            <person name="Kyrpides N."/>
            <person name="Woyke T.J."/>
        </authorList>
    </citation>
    <scope>NUCLEOTIDE SEQUENCE [LARGE SCALE GENOMIC DNA]</scope>
    <source>
        <strain evidence="6 7">6</strain>
    </source>
</reference>
<dbReference type="GO" id="GO:0003677">
    <property type="term" value="F:DNA binding"/>
    <property type="evidence" value="ECO:0007669"/>
    <property type="project" value="UniProtKB-KW"/>
</dbReference>
<dbReference type="EMBL" id="CM001487">
    <property type="protein sequence ID" value="EIM56103.1"/>
    <property type="molecule type" value="Genomic_DNA"/>
</dbReference>
<dbReference type="CDD" id="cd00092">
    <property type="entry name" value="HTH_CRP"/>
    <property type="match status" value="1"/>
</dbReference>
<dbReference type="SMART" id="SM00100">
    <property type="entry name" value="cNMP"/>
    <property type="match status" value="1"/>
</dbReference>
<name>I5AQN0_EUBC6</name>
<dbReference type="SMART" id="SM00419">
    <property type="entry name" value="HTH_CRP"/>
    <property type="match status" value="1"/>
</dbReference>
<dbReference type="HOGENOM" id="CLU_075053_4_0_9"/>
<evidence type="ECO:0000256" key="1">
    <source>
        <dbReference type="ARBA" id="ARBA00023015"/>
    </source>
</evidence>
<evidence type="ECO:0000259" key="5">
    <source>
        <dbReference type="PROSITE" id="PS51063"/>
    </source>
</evidence>
<feature type="domain" description="Cyclic nucleotide-binding" evidence="4">
    <location>
        <begin position="22"/>
        <end position="125"/>
    </location>
</feature>
<dbReference type="AlphaFoldDB" id="I5AQN0"/>
<dbReference type="eggNOG" id="COG0664">
    <property type="taxonomic scope" value="Bacteria"/>
</dbReference>
<dbReference type="STRING" id="633697.EubceDRAFT1_0243"/>
<dbReference type="Pfam" id="PF00027">
    <property type="entry name" value="cNMP_binding"/>
    <property type="match status" value="1"/>
</dbReference>
<dbReference type="InterPro" id="IPR000595">
    <property type="entry name" value="cNMP-bd_dom"/>
</dbReference>
<organism evidence="6 7">
    <name type="scientific">Eubacterium cellulosolvens (strain ATCC 43171 / JCM 9499 / 6)</name>
    <name type="common">Cillobacterium cellulosolvens</name>
    <dbReference type="NCBI Taxonomy" id="633697"/>
    <lineage>
        <taxon>Bacteria</taxon>
        <taxon>Bacillati</taxon>
        <taxon>Bacillota</taxon>
        <taxon>Clostridia</taxon>
        <taxon>Eubacteriales</taxon>
        <taxon>Eubacteriaceae</taxon>
        <taxon>Eubacterium</taxon>
    </lineage>
</organism>
<dbReference type="SUPFAM" id="SSF51206">
    <property type="entry name" value="cAMP-binding domain-like"/>
    <property type="match status" value="1"/>
</dbReference>
<dbReference type="PROSITE" id="PS50042">
    <property type="entry name" value="CNMP_BINDING_3"/>
    <property type="match status" value="1"/>
</dbReference>
<dbReference type="PROSITE" id="PS51063">
    <property type="entry name" value="HTH_CRP_2"/>
    <property type="match status" value="1"/>
</dbReference>
<protein>
    <submittedName>
        <fullName evidence="6">cAMP-binding protein</fullName>
    </submittedName>
</protein>
<keyword evidence="3" id="KW-0804">Transcription</keyword>
<evidence type="ECO:0000256" key="2">
    <source>
        <dbReference type="ARBA" id="ARBA00023125"/>
    </source>
</evidence>
<dbReference type="SUPFAM" id="SSF46785">
    <property type="entry name" value="Winged helix' DNA-binding domain"/>
    <property type="match status" value="1"/>
</dbReference>
<dbReference type="CDD" id="cd00038">
    <property type="entry name" value="CAP_ED"/>
    <property type="match status" value="1"/>
</dbReference>
<dbReference type="InterPro" id="IPR050397">
    <property type="entry name" value="Env_Response_Regulators"/>
</dbReference>
<dbReference type="InterPro" id="IPR036390">
    <property type="entry name" value="WH_DNA-bd_sf"/>
</dbReference>
<evidence type="ECO:0000259" key="4">
    <source>
        <dbReference type="PROSITE" id="PS50042"/>
    </source>
</evidence>
<dbReference type="InterPro" id="IPR036388">
    <property type="entry name" value="WH-like_DNA-bd_sf"/>
</dbReference>
<dbReference type="PANTHER" id="PTHR24567:SF28">
    <property type="entry name" value="LISTERIOLYSIN REGULATORY PROTEIN"/>
    <property type="match status" value="1"/>
</dbReference>
<keyword evidence="1" id="KW-0805">Transcription regulation</keyword>
<dbReference type="GO" id="GO:0003700">
    <property type="term" value="F:DNA-binding transcription factor activity"/>
    <property type="evidence" value="ECO:0007669"/>
    <property type="project" value="TreeGrafter"/>
</dbReference>
<sequence>MVIREKHNACEECGFCTSSIPLLDGIPQEERREMLKSSPHLDMSEGDFLFYEGENVNTIWIIRKGTVKLTRSDIDGREQIVGIFSDSEAIWEGIFLKESVYPYSAVCMTDVSVCAVSMENFSRVLSDPRTARSIITLLSQKLHDANTRNILLATKSPAAKIAGLLVYHKERSRETHIALKLQDIAASLNLRPETVSRKLREFEKSGLITRAGKGKIDILDFEGLHGVYEAGRNEPSVGGEQNPKD</sequence>
<evidence type="ECO:0000313" key="7">
    <source>
        <dbReference type="Proteomes" id="UP000005753"/>
    </source>
</evidence>
<reference evidence="6 7" key="2">
    <citation type="submission" date="2012-02" db="EMBL/GenBank/DDBJ databases">
        <title>Improved High-Quality Draft sequence of Eubacterium cellulosolvens 6.</title>
        <authorList>
            <consortium name="US DOE Joint Genome Institute"/>
            <person name="Lucas S."/>
            <person name="Han J."/>
            <person name="Lapidus A."/>
            <person name="Cheng J.-F."/>
            <person name="Goodwin L."/>
            <person name="Pitluck S."/>
            <person name="Peters L."/>
            <person name="Mikhailova N."/>
            <person name="Gu W."/>
            <person name="Detter J.C."/>
            <person name="Han C."/>
            <person name="Tapia R."/>
            <person name="Land M."/>
            <person name="Hauser L."/>
            <person name="Kyrpides N."/>
            <person name="Ivanova N."/>
            <person name="Pagani I."/>
            <person name="Johnson E."/>
            <person name="Mukhopadhyay B."/>
            <person name="Anderson I."/>
            <person name="Woyke T."/>
        </authorList>
    </citation>
    <scope>NUCLEOTIDE SEQUENCE [LARGE SCALE GENOMIC DNA]</scope>
    <source>
        <strain evidence="6 7">6</strain>
    </source>
</reference>
<dbReference type="Gene3D" id="2.60.120.10">
    <property type="entry name" value="Jelly Rolls"/>
    <property type="match status" value="1"/>
</dbReference>
<dbReference type="InterPro" id="IPR018490">
    <property type="entry name" value="cNMP-bd_dom_sf"/>
</dbReference>
<feature type="domain" description="HTH crp-type" evidence="5">
    <location>
        <begin position="155"/>
        <end position="222"/>
    </location>
</feature>
<dbReference type="Proteomes" id="UP000005753">
    <property type="component" value="Chromosome"/>
</dbReference>
<dbReference type="OrthoDB" id="9798104at2"/>
<dbReference type="PANTHER" id="PTHR24567">
    <property type="entry name" value="CRP FAMILY TRANSCRIPTIONAL REGULATORY PROTEIN"/>
    <property type="match status" value="1"/>
</dbReference>
<accession>I5AQN0</accession>
<dbReference type="InterPro" id="IPR012318">
    <property type="entry name" value="HTH_CRP"/>
</dbReference>
<keyword evidence="2" id="KW-0238">DNA-binding</keyword>
<gene>
    <name evidence="6" type="ORF">EubceDRAFT1_0243</name>
</gene>
<evidence type="ECO:0000256" key="3">
    <source>
        <dbReference type="ARBA" id="ARBA00023163"/>
    </source>
</evidence>
<proteinExistence type="predicted"/>
<dbReference type="Gene3D" id="1.10.10.10">
    <property type="entry name" value="Winged helix-like DNA-binding domain superfamily/Winged helix DNA-binding domain"/>
    <property type="match status" value="1"/>
</dbReference>
<dbReference type="InterPro" id="IPR014710">
    <property type="entry name" value="RmlC-like_jellyroll"/>
</dbReference>